<protein>
    <recommendedName>
        <fullName evidence="3">HECT-type E3 ubiquitin transferase</fullName>
        <ecNumber evidence="3">2.3.2.26</ecNumber>
    </recommendedName>
</protein>
<dbReference type="Gene3D" id="1.25.10.10">
    <property type="entry name" value="Leucine-rich Repeat Variant"/>
    <property type="match status" value="1"/>
</dbReference>
<feature type="domain" description="HECT" evidence="8">
    <location>
        <begin position="1543"/>
        <end position="1948"/>
    </location>
</feature>
<dbReference type="Pfam" id="PF00632">
    <property type="entry name" value="HECT"/>
    <property type="match status" value="1"/>
</dbReference>
<keyword evidence="10" id="KW-1185">Reference proteome</keyword>
<dbReference type="SUPFAM" id="SSF56204">
    <property type="entry name" value="Hect, E3 ligase catalytic domain"/>
    <property type="match status" value="1"/>
</dbReference>
<evidence type="ECO:0000313" key="9">
    <source>
        <dbReference type="EMBL" id="KAA8496494.1"/>
    </source>
</evidence>
<feature type="compositionally biased region" description="Low complexity" evidence="7">
    <location>
        <begin position="184"/>
        <end position="197"/>
    </location>
</feature>
<dbReference type="PANTHER" id="PTHR45670:SF1">
    <property type="entry name" value="E3 UBIQUITIN-PROTEIN LIGASE HECTD1"/>
    <property type="match status" value="1"/>
</dbReference>
<keyword evidence="5 6" id="KW-0833">Ubl conjugation pathway</keyword>
<dbReference type="GO" id="GO:0043161">
    <property type="term" value="P:proteasome-mediated ubiquitin-dependent protein catabolic process"/>
    <property type="evidence" value="ECO:0007669"/>
    <property type="project" value="TreeGrafter"/>
</dbReference>
<evidence type="ECO:0000256" key="7">
    <source>
        <dbReference type="SAM" id="MobiDB-lite"/>
    </source>
</evidence>
<feature type="region of interest" description="Disordered" evidence="7">
    <location>
        <begin position="1302"/>
        <end position="1332"/>
    </location>
</feature>
<dbReference type="Gene3D" id="3.90.1750.10">
    <property type="entry name" value="Hect, E3 ligase catalytic domains"/>
    <property type="match status" value="1"/>
</dbReference>
<gene>
    <name evidence="9" type="ORF">FVE85_0223</name>
</gene>
<dbReference type="Proteomes" id="UP000324585">
    <property type="component" value="Unassembled WGS sequence"/>
</dbReference>
<evidence type="ECO:0000313" key="10">
    <source>
        <dbReference type="Proteomes" id="UP000324585"/>
    </source>
</evidence>
<proteinExistence type="inferred from homology"/>
<organism evidence="9 10">
    <name type="scientific">Porphyridium purpureum</name>
    <name type="common">Red alga</name>
    <name type="synonym">Porphyridium cruentum</name>
    <dbReference type="NCBI Taxonomy" id="35688"/>
    <lineage>
        <taxon>Eukaryota</taxon>
        <taxon>Rhodophyta</taxon>
        <taxon>Bangiophyceae</taxon>
        <taxon>Porphyridiales</taxon>
        <taxon>Porphyridiaceae</taxon>
        <taxon>Porphyridium</taxon>
    </lineage>
</organism>
<dbReference type="InterPro" id="IPR000569">
    <property type="entry name" value="HECT_dom"/>
</dbReference>
<evidence type="ECO:0000256" key="1">
    <source>
        <dbReference type="ARBA" id="ARBA00000885"/>
    </source>
</evidence>
<feature type="compositionally biased region" description="Basic and acidic residues" evidence="7">
    <location>
        <begin position="171"/>
        <end position="181"/>
    </location>
</feature>
<dbReference type="Gene3D" id="3.30.2160.10">
    <property type="entry name" value="Hect, E3 ligase catalytic domain"/>
    <property type="match status" value="1"/>
</dbReference>
<feature type="region of interest" description="Disordered" evidence="7">
    <location>
        <begin position="1100"/>
        <end position="1121"/>
    </location>
</feature>
<dbReference type="InterPro" id="IPR016024">
    <property type="entry name" value="ARM-type_fold"/>
</dbReference>
<feature type="compositionally biased region" description="Basic and acidic residues" evidence="7">
    <location>
        <begin position="11"/>
        <end position="51"/>
    </location>
</feature>
<dbReference type="EC" id="2.3.2.26" evidence="3"/>
<feature type="compositionally biased region" description="Low complexity" evidence="7">
    <location>
        <begin position="67"/>
        <end position="109"/>
    </location>
</feature>
<feature type="region of interest" description="Disordered" evidence="7">
    <location>
        <begin position="1140"/>
        <end position="1226"/>
    </location>
</feature>
<feature type="active site" description="Glycyl thioester intermediate" evidence="6">
    <location>
        <position position="1915"/>
    </location>
</feature>
<evidence type="ECO:0000256" key="3">
    <source>
        <dbReference type="ARBA" id="ARBA00012485"/>
    </source>
</evidence>
<name>A0A5J4Z0L3_PORPP</name>
<feature type="compositionally biased region" description="Low complexity" evidence="7">
    <location>
        <begin position="1176"/>
        <end position="1185"/>
    </location>
</feature>
<feature type="compositionally biased region" description="Basic and acidic residues" evidence="7">
    <location>
        <begin position="967"/>
        <end position="987"/>
    </location>
</feature>
<accession>A0A5J4Z0L3</accession>
<dbReference type="GO" id="GO:0061630">
    <property type="term" value="F:ubiquitin protein ligase activity"/>
    <property type="evidence" value="ECO:0007669"/>
    <property type="project" value="UniProtKB-EC"/>
</dbReference>
<evidence type="ECO:0000256" key="5">
    <source>
        <dbReference type="ARBA" id="ARBA00022786"/>
    </source>
</evidence>
<dbReference type="SMART" id="SM00119">
    <property type="entry name" value="HECTc"/>
    <property type="match status" value="1"/>
</dbReference>
<comment type="similarity">
    <text evidence="2">Belongs to the UPL family. K-HECT subfamily.</text>
</comment>
<dbReference type="InterPro" id="IPR045322">
    <property type="entry name" value="HECTD1/TRIP12-like"/>
</dbReference>
<evidence type="ECO:0000256" key="6">
    <source>
        <dbReference type="PROSITE-ProRule" id="PRU00104"/>
    </source>
</evidence>
<dbReference type="Pfam" id="PF25579">
    <property type="entry name" value="TPR_TRIP12_N"/>
    <property type="match status" value="1"/>
</dbReference>
<dbReference type="EMBL" id="VRMN01000002">
    <property type="protein sequence ID" value="KAA8496494.1"/>
    <property type="molecule type" value="Genomic_DNA"/>
</dbReference>
<feature type="compositionally biased region" description="Polar residues" evidence="7">
    <location>
        <begin position="1"/>
        <end position="10"/>
    </location>
</feature>
<reference evidence="10" key="1">
    <citation type="journal article" date="2019" name="Nat. Commun.">
        <title>Expansion of phycobilisome linker gene families in mesophilic red algae.</title>
        <authorList>
            <person name="Lee J."/>
            <person name="Kim D."/>
            <person name="Bhattacharya D."/>
            <person name="Yoon H.S."/>
        </authorList>
    </citation>
    <scope>NUCLEOTIDE SEQUENCE [LARGE SCALE GENOMIC DNA]</scope>
    <source>
        <strain evidence="10">CCMP 1328</strain>
    </source>
</reference>
<dbReference type="PANTHER" id="PTHR45670">
    <property type="entry name" value="E3 UBIQUITIN-PROTEIN LIGASE TRIP12"/>
    <property type="match status" value="1"/>
</dbReference>
<dbReference type="SUPFAM" id="SSF48371">
    <property type="entry name" value="ARM repeat"/>
    <property type="match status" value="1"/>
</dbReference>
<dbReference type="InterPro" id="IPR035983">
    <property type="entry name" value="Hect_E3_ubiquitin_ligase"/>
</dbReference>
<sequence>MRGKSNPESQKQQEPKRPLRPEQKRTLPHETRSEQFQERRPSRARSEKDSVLPDPSGQRTGGRLARASPGNLPSSSSAPSASALSSKLLSPGIGSAASSFISAAEPAASGKPSHKRKRDPVDDGLKGKVGTGAGPSKVLITQEGIGSSAGRSVRKVGGSEIPSSARRATRFRMDNASEKNQGRASISENGAAANASSPPVPNTSEGGGASFGIQSLLRRIAGGVEELFPGAGSTQSRLKAEIQHLRTAQQGFEKMAVLSEICEIISVSTEEALATFPINSLVTAVVECLMPPNDAETLLVAARILNELLEVVPASDAFIVKSGALEPLCNSLLSIEYIDLAEQSLSVLNRLSADFPGPIIEHSGFAAALLFIDFFSIPVQRTAASLACNLCRNCPADAFESVSGIVPNLLGLLNSDDQRIQGSAISAFYRLGESFRADTEKLEVIGGCSSSNGNEQVLLDTLCALLLAPQSTGALGPAFRMALSTLAVFGRGSSTMCIHLLKHRSFLNLLARLMRDSSVSNASSALSVLNSLLPDVNTLEAEHVSSRTRRRRSIASSASSQIIVDKVRREWLVENSDALDALGPSVLASLLDFYQGADNANTRRMILAVIIKYVAYAAPRVLLPRPAVALVCASVCREDGSEKRTTATESGGVDEFLSFVWSLLKDNESLEANHAALQMVELIMSKVGEQAVPFMQREGIVCEVQRISEGAQPGAREKHKANAELSADILSRAISVFETYFSGASATETDNQSVSALRQISGLLESGELEKATVAVSRLVSRLEISDKVTNYEFVSSGLVDALFDFFCEPCEASVRTERILLFHKAFAEHPTAYACLVRRIICIFESQEDSSIVSTGFSGHEVALESSLRKLAQPLKLRVRIEIDGGQKEHHAAAAREFMQNVFMVDAFTNMTKTRFQREPPTRAGGSRFWSSWQRLGQLGHLLVPLLSVRQKLTPSLALLQAPPKSDCKEKDAPRTDHAEKSRGMDRAQSAKRLERAEDLMFEFDGEDHAFIKKVADDGNPVEDPNASRSTKEGNDALHTPHLSNSIDKDMSGLIHALGRSRREDVGTSSSIAAPNLSASEIEEEMELVKVVGAEALANSAENDDDSEGGDDDSEDSETLDMDVEDVVEDMEDMDIELGSVSSSLPPTELDLDQLVSPTPSPPASLDISRGQGLGFFRARSYSSGSGGGASQRQSYATATRGGPAQDARGVSRRSSGKADKAMSDTDGLASDHLEFFFHESPISLNASILEAVVQNIRPQNVPSLGTSASPSSSPRSSAAPLVQISRVWEEIHTIGCRLVSDDGRDAGKASSSGTKKAGATHRPERGSDGQTLEKQVAYDLGNFSHVTLPSLEMSSGVLSDTASRTLAVLRSVSWISRHHALLSTKGGESSNPDCSRNLHFLGPSSGDGFLVDSELFVCRKLQAKVLRQLSDPLALSARLIAPWCFEIARKYPFILDMRTRMTLFSSCELGLAQGLLRLQSRFLAGENLSSDATERRHASASANRGRPEFRIGRIHREKVRIDRRRVLDSAIKIMDKYGSHRTVLEIEYTGEAGTGLGPTLEFYTLVCTELQREDLMLWRNQNVNAETLKMRKDDLQEPVRYVTPTGTGLFPRCLPVERGGSGKDCAEAKRILAYFRLLGQVAAKALMDGRLLDIHISSAMYGLILAVAEQLPASETISHRSPQLSRLSSIRRSKSELSFLQVGGSSMHHLQEVDPALARSLGTMLELNASSTHRSGATDVIEDMCLSFVVPGDDTLELIPGGRGKAVTGKNLDEYVRAVLKYVLHTGVVKQIHAFVCGFDSILNVKALLYFAPEELDVMLCGPSREAWDTEYLLHATQCDHGYSHDSDVVRYLFEYMIGLDEDGQRRFLKFLTGSPRLPVGGLLALRPKITIVRRNPDAGSTPDQSLPTVMTCTNYLKVPEYSSLETLRARFEFAIREGQGAFHLS</sequence>
<dbReference type="PROSITE" id="PS50237">
    <property type="entry name" value="HECT"/>
    <property type="match status" value="1"/>
</dbReference>
<evidence type="ECO:0000256" key="4">
    <source>
        <dbReference type="ARBA" id="ARBA00022679"/>
    </source>
</evidence>
<evidence type="ECO:0000259" key="8">
    <source>
        <dbReference type="PROSITE" id="PS50237"/>
    </source>
</evidence>
<feature type="region of interest" description="Disordered" evidence="7">
    <location>
        <begin position="1017"/>
        <end position="1050"/>
    </location>
</feature>
<comment type="caution">
    <text evidence="9">The sequence shown here is derived from an EMBL/GenBank/DDBJ whole genome shotgun (WGS) entry which is preliminary data.</text>
</comment>
<dbReference type="InterPro" id="IPR011989">
    <property type="entry name" value="ARM-like"/>
</dbReference>
<feature type="region of interest" description="Disordered" evidence="7">
    <location>
        <begin position="1"/>
        <end position="208"/>
    </location>
</feature>
<dbReference type="OrthoDB" id="271273at2759"/>
<feature type="compositionally biased region" description="Acidic residues" evidence="7">
    <location>
        <begin position="1103"/>
        <end position="1121"/>
    </location>
</feature>
<dbReference type="Gene3D" id="3.30.2410.10">
    <property type="entry name" value="Hect, E3 ligase catalytic domain"/>
    <property type="match status" value="1"/>
</dbReference>
<feature type="region of interest" description="Disordered" evidence="7">
    <location>
        <begin position="961"/>
        <end position="993"/>
    </location>
</feature>
<dbReference type="InterPro" id="IPR057948">
    <property type="entry name" value="TPR_TRIP12_N"/>
</dbReference>
<comment type="catalytic activity">
    <reaction evidence="1">
        <text>S-ubiquitinyl-[E2 ubiquitin-conjugating enzyme]-L-cysteine + [acceptor protein]-L-lysine = [E2 ubiquitin-conjugating enzyme]-L-cysteine + N(6)-ubiquitinyl-[acceptor protein]-L-lysine.</text>
        <dbReference type="EC" id="2.3.2.26"/>
    </reaction>
</comment>
<keyword evidence="4" id="KW-0808">Transferase</keyword>
<evidence type="ECO:0000256" key="2">
    <source>
        <dbReference type="ARBA" id="ARBA00006331"/>
    </source>
</evidence>
<dbReference type="GO" id="GO:0000209">
    <property type="term" value="P:protein polyubiquitination"/>
    <property type="evidence" value="ECO:0007669"/>
    <property type="project" value="TreeGrafter"/>
</dbReference>